<evidence type="ECO:0000259" key="1">
    <source>
        <dbReference type="Pfam" id="PF01863"/>
    </source>
</evidence>
<comment type="caution">
    <text evidence="2">The sequence shown here is derived from an EMBL/GenBank/DDBJ whole genome shotgun (WGS) entry which is preliminary data.</text>
</comment>
<keyword evidence="3" id="KW-1185">Reference proteome</keyword>
<dbReference type="Proteomes" id="UP001433638">
    <property type="component" value="Unassembled WGS sequence"/>
</dbReference>
<organism evidence="2 3">
    <name type="scientific">Vogesella oryzagri</name>
    <dbReference type="NCBI Taxonomy" id="3160864"/>
    <lineage>
        <taxon>Bacteria</taxon>
        <taxon>Pseudomonadati</taxon>
        <taxon>Pseudomonadota</taxon>
        <taxon>Betaproteobacteria</taxon>
        <taxon>Neisseriales</taxon>
        <taxon>Chromobacteriaceae</taxon>
        <taxon>Vogesella</taxon>
    </lineage>
</organism>
<dbReference type="Pfam" id="PF01863">
    <property type="entry name" value="YgjP-like"/>
    <property type="match status" value="1"/>
</dbReference>
<sequence>MLQIKYLSGYPEPLLQQVATLLDSGQLGSWLAQRYPERHSIQTDRALYDYVSELKQRYLKNTAALARVQYDNNLHPVKGTLGSNTFVSRVQGGKLKSKNEIRIATLFRDTPPQLLRMIVVHELAHLKVKDHDKAFYQLCNHMEPHYHQLEFDLRLWLLAREQGDGAIG</sequence>
<dbReference type="RefSeq" id="WP_349584584.1">
    <property type="nucleotide sequence ID" value="NZ_JBEFLD010000002.1"/>
</dbReference>
<feature type="domain" description="YgjP-like metallopeptidase" evidence="1">
    <location>
        <begin position="93"/>
        <end position="153"/>
    </location>
</feature>
<proteinExistence type="predicted"/>
<accession>A0ABV1M0V9</accession>
<dbReference type="EMBL" id="JBEFLD010000002">
    <property type="protein sequence ID" value="MEQ6289868.1"/>
    <property type="molecule type" value="Genomic_DNA"/>
</dbReference>
<dbReference type="CDD" id="cd07344">
    <property type="entry name" value="M48_yhfN_like"/>
    <property type="match status" value="1"/>
</dbReference>
<protein>
    <submittedName>
        <fullName evidence="2">YgjP-like metallopeptidase domain-containing protein</fullName>
    </submittedName>
</protein>
<dbReference type="PANTHER" id="PTHR30399">
    <property type="entry name" value="UNCHARACTERIZED PROTEIN YGJP"/>
    <property type="match status" value="1"/>
</dbReference>
<evidence type="ECO:0000313" key="3">
    <source>
        <dbReference type="Proteomes" id="UP001433638"/>
    </source>
</evidence>
<name>A0ABV1M0V9_9NEIS</name>
<dbReference type="InterPro" id="IPR002725">
    <property type="entry name" value="YgjP-like_metallopeptidase"/>
</dbReference>
<dbReference type="InterPro" id="IPR053136">
    <property type="entry name" value="UTP_pyrophosphatase-like"/>
</dbReference>
<reference evidence="2" key="1">
    <citation type="submission" date="2024-06" db="EMBL/GenBank/DDBJ databases">
        <title>Genome sequence of Vogesella sp. MAHUQ-64.</title>
        <authorList>
            <person name="Huq M.A."/>
        </authorList>
    </citation>
    <scope>NUCLEOTIDE SEQUENCE</scope>
    <source>
        <strain evidence="2">MAHUQ-64</strain>
    </source>
</reference>
<gene>
    <name evidence="2" type="ORF">ABNW52_04485</name>
</gene>
<dbReference type="PANTHER" id="PTHR30399:SF1">
    <property type="entry name" value="UTP PYROPHOSPHATASE"/>
    <property type="match status" value="1"/>
</dbReference>
<evidence type="ECO:0000313" key="2">
    <source>
        <dbReference type="EMBL" id="MEQ6289868.1"/>
    </source>
</evidence>
<dbReference type="Gene3D" id="3.30.2010.10">
    <property type="entry name" value="Metalloproteases ('zincins'), catalytic domain"/>
    <property type="match status" value="1"/>
</dbReference>